<keyword evidence="11" id="KW-1185">Reference proteome</keyword>
<dbReference type="AlphaFoldDB" id="A0A193LCD3"/>
<dbReference type="STRING" id="1548547.BA177_01850"/>
<dbReference type="InterPro" id="IPR050250">
    <property type="entry name" value="Macrolide_Exporter_MacB"/>
</dbReference>
<keyword evidence="3 7" id="KW-0812">Transmembrane</keyword>
<evidence type="ECO:0008006" key="12">
    <source>
        <dbReference type="Google" id="ProtNLM"/>
    </source>
</evidence>
<dbReference type="EMBL" id="CP016268">
    <property type="protein sequence ID" value="ANO50128.1"/>
    <property type="molecule type" value="Genomic_DNA"/>
</dbReference>
<evidence type="ECO:0000256" key="1">
    <source>
        <dbReference type="ARBA" id="ARBA00004651"/>
    </source>
</evidence>
<keyword evidence="4 7" id="KW-1133">Transmembrane helix</keyword>
<feature type="transmembrane region" description="Helical" evidence="7">
    <location>
        <begin position="382"/>
        <end position="403"/>
    </location>
</feature>
<feature type="transmembrane region" description="Helical" evidence="7">
    <location>
        <begin position="336"/>
        <end position="362"/>
    </location>
</feature>
<gene>
    <name evidence="10" type="ORF">BA177_01850</name>
</gene>
<dbReference type="InterPro" id="IPR025857">
    <property type="entry name" value="MacB_PCD"/>
</dbReference>
<feature type="domain" description="MacB-like periplasmic core" evidence="9">
    <location>
        <begin position="21"/>
        <end position="253"/>
    </location>
</feature>
<keyword evidence="2" id="KW-1003">Cell membrane</keyword>
<dbReference type="PANTHER" id="PTHR30572">
    <property type="entry name" value="MEMBRANE COMPONENT OF TRANSPORTER-RELATED"/>
    <property type="match status" value="1"/>
</dbReference>
<name>A0A193LCD3_9GAMM</name>
<evidence type="ECO:0000256" key="7">
    <source>
        <dbReference type="SAM" id="Phobius"/>
    </source>
</evidence>
<evidence type="ECO:0000256" key="2">
    <source>
        <dbReference type="ARBA" id="ARBA00022475"/>
    </source>
</evidence>
<dbReference type="OrthoDB" id="9770036at2"/>
<dbReference type="GO" id="GO:0022857">
    <property type="term" value="F:transmembrane transporter activity"/>
    <property type="evidence" value="ECO:0007669"/>
    <property type="project" value="TreeGrafter"/>
</dbReference>
<comment type="subcellular location">
    <subcellularLocation>
        <location evidence="1">Cell membrane</location>
        <topology evidence="1">Multi-pass membrane protein</topology>
    </subcellularLocation>
</comment>
<dbReference type="RefSeq" id="WP_068612234.1">
    <property type="nucleotide sequence ID" value="NZ_CP016268.1"/>
</dbReference>
<proteinExistence type="inferred from homology"/>
<organism evidence="10 11">
    <name type="scientific">Woeseia oceani</name>
    <dbReference type="NCBI Taxonomy" id="1548547"/>
    <lineage>
        <taxon>Bacteria</taxon>
        <taxon>Pseudomonadati</taxon>
        <taxon>Pseudomonadota</taxon>
        <taxon>Gammaproteobacteria</taxon>
        <taxon>Woeseiales</taxon>
        <taxon>Woeseiaceae</taxon>
        <taxon>Woeseia</taxon>
    </lineage>
</organism>
<feature type="domain" description="ABC3 transporter permease C-terminal" evidence="8">
    <location>
        <begin position="294"/>
        <end position="410"/>
    </location>
</feature>
<evidence type="ECO:0000256" key="4">
    <source>
        <dbReference type="ARBA" id="ARBA00022989"/>
    </source>
</evidence>
<dbReference type="KEGG" id="woc:BA177_01850"/>
<evidence type="ECO:0000313" key="11">
    <source>
        <dbReference type="Proteomes" id="UP000092695"/>
    </source>
</evidence>
<sequence length="417" mass="45756">MQKVDTLLMSLQAIRSNKLRSSLTLFGIVLGVASIIAVMTGITVVQGTMEKEMTILGAQTFQVQKWPTGFSTDEERRKAMRRPPLTLDDAAAVREQVQNVDIVGSELWEFGFSAEYRGETTNDNIAICGGTPEYPQNNSHVVQYGRNLSEMDVRAARKVAVIGSAIASRLYPFVDPIGRDIRVDGRKYQVVGVFDTKNSAFGGQYDNYVLIPVSTFINIYGLTNNDGFARSVNITLHARTPEVVADAMEETRQVLRRVRNVPRTEEDNFTMFNSESSIAQFNQLTFGIKIGAFIVGIIALLVAGIGIMNIMLVSVTERTKEIGIRKSLGARPRDILQQFLLEAVVLCNVGGLIGVTLGFGFGNLLVKLGMSDSFETAVPLEWALIGLLFCSAVGVLFGMLPAIKASRLNPIDALRYE</sequence>
<feature type="transmembrane region" description="Helical" evidence="7">
    <location>
        <begin position="21"/>
        <end position="45"/>
    </location>
</feature>
<evidence type="ECO:0000259" key="9">
    <source>
        <dbReference type="Pfam" id="PF12704"/>
    </source>
</evidence>
<evidence type="ECO:0000313" key="10">
    <source>
        <dbReference type="EMBL" id="ANO50128.1"/>
    </source>
</evidence>
<dbReference type="Proteomes" id="UP000092695">
    <property type="component" value="Chromosome"/>
</dbReference>
<dbReference type="PANTHER" id="PTHR30572:SF4">
    <property type="entry name" value="ABC TRANSPORTER PERMEASE YTRF"/>
    <property type="match status" value="1"/>
</dbReference>
<protein>
    <recommendedName>
        <fullName evidence="12">Peptide ABC transporter permease</fullName>
    </recommendedName>
</protein>
<dbReference type="GO" id="GO:0005886">
    <property type="term" value="C:plasma membrane"/>
    <property type="evidence" value="ECO:0007669"/>
    <property type="project" value="UniProtKB-SubCell"/>
</dbReference>
<evidence type="ECO:0000256" key="6">
    <source>
        <dbReference type="ARBA" id="ARBA00038076"/>
    </source>
</evidence>
<reference evidence="10 11" key="1">
    <citation type="submission" date="2016-06" db="EMBL/GenBank/DDBJ databases">
        <title>Complete genome sequence of a deep-branching marine Gamma Proteobacterium Woeseia oceani type strain XK5.</title>
        <authorList>
            <person name="Mu D."/>
            <person name="Du Z."/>
        </authorList>
    </citation>
    <scope>NUCLEOTIDE SEQUENCE [LARGE SCALE GENOMIC DNA]</scope>
    <source>
        <strain evidence="10 11">XK5</strain>
    </source>
</reference>
<keyword evidence="5 7" id="KW-0472">Membrane</keyword>
<dbReference type="Pfam" id="PF02687">
    <property type="entry name" value="FtsX"/>
    <property type="match status" value="1"/>
</dbReference>
<evidence type="ECO:0000256" key="5">
    <source>
        <dbReference type="ARBA" id="ARBA00023136"/>
    </source>
</evidence>
<comment type="similarity">
    <text evidence="6">Belongs to the ABC-4 integral membrane protein family.</text>
</comment>
<accession>A0A193LCD3</accession>
<dbReference type="Pfam" id="PF12704">
    <property type="entry name" value="MacB_PCD"/>
    <property type="match status" value="1"/>
</dbReference>
<evidence type="ECO:0000256" key="3">
    <source>
        <dbReference type="ARBA" id="ARBA00022692"/>
    </source>
</evidence>
<feature type="transmembrane region" description="Helical" evidence="7">
    <location>
        <begin position="290"/>
        <end position="315"/>
    </location>
</feature>
<dbReference type="InterPro" id="IPR003838">
    <property type="entry name" value="ABC3_permease_C"/>
</dbReference>
<evidence type="ECO:0000259" key="8">
    <source>
        <dbReference type="Pfam" id="PF02687"/>
    </source>
</evidence>